<evidence type="ECO:0000256" key="1">
    <source>
        <dbReference type="SAM" id="MobiDB-lite"/>
    </source>
</evidence>
<accession>A0A182JGY7</accession>
<sequence length="336" mass="36624">MDRIEDERPDEGDIDVPGGHCDGRLATGFLPLGGSLSSYQKGVEDGHELHQKCGQQGHGAVRLAVLVVGRLVRFVAEREEEGRMLADFAVPVAADELLAEAHLLDVLRVDIELPLALAQDPGQDRPGVYADAHIHGRVGFLLDVPVRMEWKRSATDLLGGLLLDEHLHLEALLRLEKRSTLFGLGQEVAQQPDEGGGDEQQDEELLDGEQPRQVRRDFPDDAAEPASSAEAQHDRQHDVDGEEDAGDNCRGTFNSFRALYFSSSTSFSWPPSFATAGASPSKPFLRKISSMFCIERAFRFGLRTRRSSSSNSLSSVSVSPNCRLSMLSASPSPPAS</sequence>
<feature type="compositionally biased region" description="Low complexity" evidence="1">
    <location>
        <begin position="307"/>
        <end position="319"/>
    </location>
</feature>
<dbReference type="VEuPathDB" id="VectorBase:AATE017906"/>
<evidence type="ECO:0000313" key="2">
    <source>
        <dbReference type="EnsemblMetazoa" id="AATE017906-PA.1"/>
    </source>
</evidence>
<feature type="compositionally biased region" description="Acidic residues" evidence="1">
    <location>
        <begin position="195"/>
        <end position="207"/>
    </location>
</feature>
<protein>
    <submittedName>
        <fullName evidence="2">Uncharacterized protein</fullName>
    </submittedName>
</protein>
<feature type="compositionally biased region" description="Basic and acidic residues" evidence="1">
    <location>
        <begin position="209"/>
        <end position="219"/>
    </location>
</feature>
<feature type="region of interest" description="Disordered" evidence="1">
    <location>
        <begin position="189"/>
        <end position="247"/>
    </location>
</feature>
<feature type="region of interest" description="Disordered" evidence="1">
    <location>
        <begin position="304"/>
        <end position="336"/>
    </location>
</feature>
<dbReference type="EnsemblMetazoa" id="AATE017906-RA">
    <property type="protein sequence ID" value="AATE017906-PA.1"/>
    <property type="gene ID" value="AATE017906"/>
</dbReference>
<reference evidence="2" key="1">
    <citation type="submission" date="2022-08" db="UniProtKB">
        <authorList>
            <consortium name="EnsemblMetazoa"/>
        </authorList>
    </citation>
    <scope>IDENTIFICATION</scope>
    <source>
        <strain evidence="2">EBRO</strain>
    </source>
</reference>
<proteinExistence type="predicted"/>
<name>A0A182JGY7_ANOAO</name>
<dbReference type="AlphaFoldDB" id="A0A182JGY7"/>
<organism evidence="2">
    <name type="scientific">Anopheles atroparvus</name>
    <name type="common">European mosquito</name>
    <dbReference type="NCBI Taxonomy" id="41427"/>
    <lineage>
        <taxon>Eukaryota</taxon>
        <taxon>Metazoa</taxon>
        <taxon>Ecdysozoa</taxon>
        <taxon>Arthropoda</taxon>
        <taxon>Hexapoda</taxon>
        <taxon>Insecta</taxon>
        <taxon>Pterygota</taxon>
        <taxon>Neoptera</taxon>
        <taxon>Endopterygota</taxon>
        <taxon>Diptera</taxon>
        <taxon>Nematocera</taxon>
        <taxon>Culicoidea</taxon>
        <taxon>Culicidae</taxon>
        <taxon>Anophelinae</taxon>
        <taxon>Anopheles</taxon>
    </lineage>
</organism>